<name>A0A844FY76_9FIRM</name>
<accession>A0A844FY76</accession>
<evidence type="ECO:0000313" key="2">
    <source>
        <dbReference type="EMBL" id="MST90170.1"/>
    </source>
</evidence>
<proteinExistence type="predicted"/>
<dbReference type="EMBL" id="VUNM01000041">
    <property type="protein sequence ID" value="MST90170.1"/>
    <property type="molecule type" value="Genomic_DNA"/>
</dbReference>
<gene>
    <name evidence="2" type="ORF">FYJ79_11450</name>
</gene>
<keyword evidence="1" id="KW-1133">Transmembrane helix</keyword>
<feature type="transmembrane region" description="Helical" evidence="1">
    <location>
        <begin position="12"/>
        <end position="33"/>
    </location>
</feature>
<comment type="caution">
    <text evidence="2">The sequence shown here is derived from an EMBL/GenBank/DDBJ whole genome shotgun (WGS) entry which is preliminary data.</text>
</comment>
<keyword evidence="1" id="KW-0812">Transmembrane</keyword>
<dbReference type="RefSeq" id="WP_154518569.1">
    <property type="nucleotide sequence ID" value="NZ_JAQXUV010000023.1"/>
</dbReference>
<keyword evidence="3" id="KW-1185">Reference proteome</keyword>
<evidence type="ECO:0000256" key="1">
    <source>
        <dbReference type="SAM" id="Phobius"/>
    </source>
</evidence>
<evidence type="ECO:0000313" key="3">
    <source>
        <dbReference type="Proteomes" id="UP000442619"/>
    </source>
</evidence>
<dbReference type="Proteomes" id="UP000442619">
    <property type="component" value="Unassembled WGS sequence"/>
</dbReference>
<keyword evidence="1" id="KW-0472">Membrane</keyword>
<organism evidence="2 3">
    <name type="scientific">Sharpea porci</name>
    <dbReference type="NCBI Taxonomy" id="2652286"/>
    <lineage>
        <taxon>Bacteria</taxon>
        <taxon>Bacillati</taxon>
        <taxon>Bacillota</taxon>
        <taxon>Erysipelotrichia</taxon>
        <taxon>Erysipelotrichales</taxon>
        <taxon>Coprobacillaceae</taxon>
        <taxon>Sharpea</taxon>
    </lineage>
</organism>
<dbReference type="AlphaFoldDB" id="A0A844FY76"/>
<protein>
    <submittedName>
        <fullName evidence="2">Type II secretion system protein</fullName>
    </submittedName>
</protein>
<reference evidence="2 3" key="1">
    <citation type="submission" date="2019-08" db="EMBL/GenBank/DDBJ databases">
        <title>In-depth cultivation of the pig gut microbiome towards novel bacterial diversity and tailored functional studies.</title>
        <authorList>
            <person name="Wylensek D."/>
            <person name="Hitch T.C.A."/>
            <person name="Clavel T."/>
        </authorList>
    </citation>
    <scope>NUCLEOTIDE SEQUENCE [LARGE SCALE GENOMIC DNA]</scope>
    <source>
        <strain evidence="2 3">CA-Schmier-601-WT-3</strain>
    </source>
</reference>
<sequence length="156" mass="17559">MSKVKNEEGSTIVAVVIVTMLVLILTGAMYMLAQSYYNRSVRNNDERQAYLYAKSEVKIIADNLKKETGSFTTSVYYPKDASGTWNLNLSKTSNVGSKDYVKLITKNICEYKVTTKDDGSHVVTYKVTVGYNNRESTVSIDCTIDNKNKVEIGKYY</sequence>